<keyword evidence="1" id="KW-0805">Transcription regulation</keyword>
<evidence type="ECO:0000313" key="8">
    <source>
        <dbReference type="Proteomes" id="UP000229098"/>
    </source>
</evidence>
<dbReference type="Gene3D" id="1.20.140.160">
    <property type="match status" value="1"/>
</dbReference>
<evidence type="ECO:0008006" key="9">
    <source>
        <dbReference type="Google" id="ProtNLM"/>
    </source>
</evidence>
<accession>A0A2M8KW21</accession>
<gene>
    <name evidence="7" type="ORF">COU90_04540</name>
</gene>
<dbReference type="Pfam" id="PF04545">
    <property type="entry name" value="Sigma70_r4"/>
    <property type="match status" value="1"/>
</dbReference>
<dbReference type="SUPFAM" id="SSF88946">
    <property type="entry name" value="Sigma2 domain of RNA polymerase sigma factors"/>
    <property type="match status" value="1"/>
</dbReference>
<dbReference type="InterPro" id="IPR013325">
    <property type="entry name" value="RNA_pol_sigma_r2"/>
</dbReference>
<protein>
    <recommendedName>
        <fullName evidence="9">RNA polymerase sigma-70 domain-containing protein</fullName>
    </recommendedName>
</protein>
<dbReference type="Proteomes" id="UP000229098">
    <property type="component" value="Unassembled WGS sequence"/>
</dbReference>
<dbReference type="SUPFAM" id="SSF88659">
    <property type="entry name" value="Sigma3 and sigma4 domains of RNA polymerase sigma factors"/>
    <property type="match status" value="2"/>
</dbReference>
<dbReference type="GO" id="GO:0003677">
    <property type="term" value="F:DNA binding"/>
    <property type="evidence" value="ECO:0007669"/>
    <property type="project" value="UniProtKB-KW"/>
</dbReference>
<feature type="domain" description="RNA polymerase sigma-70 region 2" evidence="5">
    <location>
        <begin position="69"/>
        <end position="118"/>
    </location>
</feature>
<dbReference type="InterPro" id="IPR014284">
    <property type="entry name" value="RNA_pol_sigma-70_dom"/>
</dbReference>
<dbReference type="NCBIfam" id="TIGR02937">
    <property type="entry name" value="sigma70-ECF"/>
    <property type="match status" value="1"/>
</dbReference>
<name>A0A2M8KW21_9BACT</name>
<evidence type="ECO:0000313" key="7">
    <source>
        <dbReference type="EMBL" id="PJE64110.1"/>
    </source>
</evidence>
<feature type="domain" description="RNA polymerase sigma-70 region 4" evidence="6">
    <location>
        <begin position="214"/>
        <end position="261"/>
    </location>
</feature>
<dbReference type="GO" id="GO:0016987">
    <property type="term" value="F:sigma factor activity"/>
    <property type="evidence" value="ECO:0007669"/>
    <property type="project" value="UniProtKB-KW"/>
</dbReference>
<reference evidence="8" key="1">
    <citation type="submission" date="2017-09" db="EMBL/GenBank/DDBJ databases">
        <title>Depth-based differentiation of microbial function through sediment-hosted aquifers and enrichment of novel symbionts in the deep terrestrial subsurface.</title>
        <authorList>
            <person name="Probst A.J."/>
            <person name="Ladd B."/>
            <person name="Jarett J.K."/>
            <person name="Geller-Mcgrath D.E."/>
            <person name="Sieber C.M.K."/>
            <person name="Emerson J.B."/>
            <person name="Anantharaman K."/>
            <person name="Thomas B.C."/>
            <person name="Malmstrom R."/>
            <person name="Stieglmeier M."/>
            <person name="Klingl A."/>
            <person name="Woyke T."/>
            <person name="Ryan C.M."/>
            <person name="Banfield J.F."/>
        </authorList>
    </citation>
    <scope>NUCLEOTIDE SEQUENCE [LARGE SCALE GENOMIC DNA]</scope>
</reference>
<proteinExistence type="predicted"/>
<dbReference type="InterPro" id="IPR007627">
    <property type="entry name" value="RNA_pol_sigma70_r2"/>
</dbReference>
<dbReference type="InterPro" id="IPR000943">
    <property type="entry name" value="RNA_pol_sigma70"/>
</dbReference>
<dbReference type="InterPro" id="IPR013324">
    <property type="entry name" value="RNA_pol_sigma_r3/r4-like"/>
</dbReference>
<keyword evidence="4" id="KW-0804">Transcription</keyword>
<dbReference type="CDD" id="cd06171">
    <property type="entry name" value="Sigma70_r4"/>
    <property type="match status" value="1"/>
</dbReference>
<comment type="caution">
    <text evidence="7">The sequence shown here is derived from an EMBL/GenBank/DDBJ whole genome shotgun (WGS) entry which is preliminary data.</text>
</comment>
<evidence type="ECO:0000256" key="2">
    <source>
        <dbReference type="ARBA" id="ARBA00023082"/>
    </source>
</evidence>
<dbReference type="AlphaFoldDB" id="A0A2M8KW21"/>
<evidence type="ECO:0000259" key="5">
    <source>
        <dbReference type="Pfam" id="PF04542"/>
    </source>
</evidence>
<dbReference type="EMBL" id="PFEF01000010">
    <property type="protein sequence ID" value="PJE64110.1"/>
    <property type="molecule type" value="Genomic_DNA"/>
</dbReference>
<evidence type="ECO:0000256" key="3">
    <source>
        <dbReference type="ARBA" id="ARBA00023125"/>
    </source>
</evidence>
<evidence type="ECO:0000256" key="1">
    <source>
        <dbReference type="ARBA" id="ARBA00023015"/>
    </source>
</evidence>
<evidence type="ECO:0000259" key="6">
    <source>
        <dbReference type="Pfam" id="PF04545"/>
    </source>
</evidence>
<evidence type="ECO:0000256" key="4">
    <source>
        <dbReference type="ARBA" id="ARBA00023163"/>
    </source>
</evidence>
<dbReference type="PANTHER" id="PTHR30385:SF7">
    <property type="entry name" value="RNA POLYMERASE SIGMA FACTOR FLIA"/>
    <property type="match status" value="1"/>
</dbReference>
<dbReference type="PRINTS" id="PR00046">
    <property type="entry name" value="SIGMA70FCT"/>
</dbReference>
<dbReference type="Gene3D" id="1.10.1740.10">
    <property type="match status" value="1"/>
</dbReference>
<dbReference type="InterPro" id="IPR007630">
    <property type="entry name" value="RNA_pol_sigma70_r4"/>
</dbReference>
<dbReference type="Pfam" id="PF04542">
    <property type="entry name" value="Sigma70_r2"/>
    <property type="match status" value="1"/>
</dbReference>
<organism evidence="7 8">
    <name type="scientific">Candidatus Ryanbacteria bacterium CG10_big_fil_rev_8_21_14_0_10_43_42</name>
    <dbReference type="NCBI Taxonomy" id="1974864"/>
    <lineage>
        <taxon>Bacteria</taxon>
        <taxon>Candidatus Ryaniibacteriota</taxon>
    </lineage>
</organism>
<keyword evidence="3" id="KW-0238">DNA-binding</keyword>
<keyword evidence="2" id="KW-0731">Sigma factor</keyword>
<dbReference type="GO" id="GO:0006352">
    <property type="term" value="P:DNA-templated transcription initiation"/>
    <property type="evidence" value="ECO:0007669"/>
    <property type="project" value="InterPro"/>
</dbReference>
<sequence length="287" mass="33515">MYVVFFVGALKIWSDVLFRKHTSFGALILLIFKGVPMSCKEGDEKKPINPADFFYLVNEIAKGMHRNLPRHAVSIDDLIQSGMVGLMECVKKYKPSQASFQKYARYRIRGEIVEYLRTLDIATRFVRRAQRDYKETLTRLIDELGEEPTQEEHADALNFTIEEFHRMRSRIHVEVRSIEDEMNENRYPFALSNSHCPESLCEKAELQFLIKEILSTLPENDQRVLAYSYTDELTLAEIGRELDLSEGRICQIRTKALKDIRMRIDNPVKLGYSARRNQKLQDEKKKS</sequence>
<dbReference type="PANTHER" id="PTHR30385">
    <property type="entry name" value="SIGMA FACTOR F FLAGELLAR"/>
    <property type="match status" value="1"/>
</dbReference>